<name>A0A3D6BWX3_9FLAO</name>
<dbReference type="AlphaFoldDB" id="A0A3D6BWX3"/>
<dbReference type="Proteomes" id="UP000263268">
    <property type="component" value="Unassembled WGS sequence"/>
</dbReference>
<organism evidence="1 2">
    <name type="scientific">Xanthomarina gelatinilytica</name>
    <dbReference type="NCBI Taxonomy" id="1137281"/>
    <lineage>
        <taxon>Bacteria</taxon>
        <taxon>Pseudomonadati</taxon>
        <taxon>Bacteroidota</taxon>
        <taxon>Flavobacteriia</taxon>
        <taxon>Flavobacteriales</taxon>
        <taxon>Flavobacteriaceae</taxon>
        <taxon>Xanthomarina</taxon>
    </lineage>
</organism>
<evidence type="ECO:0000313" key="2">
    <source>
        <dbReference type="Proteomes" id="UP000263268"/>
    </source>
</evidence>
<feature type="non-terminal residue" evidence="1">
    <location>
        <position position="1"/>
    </location>
</feature>
<evidence type="ECO:0000313" key="1">
    <source>
        <dbReference type="EMBL" id="HCY82669.1"/>
    </source>
</evidence>
<protein>
    <submittedName>
        <fullName evidence="1">Uncharacterized protein</fullName>
    </submittedName>
</protein>
<proteinExistence type="predicted"/>
<sequence>IKNETKNLSTNLLNFFPTLYELRDTLDSYTLGLELVDKYYELGDLYLSGLVEISVENQKMIVLEILNKSTLILEFVNNKNSNSVLLNTFEVNDYLQMINNLRQDSVNPDYQEILNYFEDRIKDIENKTIYEIYNLL</sequence>
<accession>A0A3D6BWX3</accession>
<gene>
    <name evidence="1" type="ORF">DHV22_14285</name>
</gene>
<dbReference type="EMBL" id="DPRK01000224">
    <property type="protein sequence ID" value="HCY82669.1"/>
    <property type="molecule type" value="Genomic_DNA"/>
</dbReference>
<reference evidence="1 2" key="1">
    <citation type="journal article" date="2018" name="Nat. Biotechnol.">
        <title>A standardized bacterial taxonomy based on genome phylogeny substantially revises the tree of life.</title>
        <authorList>
            <person name="Parks D.H."/>
            <person name="Chuvochina M."/>
            <person name="Waite D.W."/>
            <person name="Rinke C."/>
            <person name="Skarshewski A."/>
            <person name="Chaumeil P.A."/>
            <person name="Hugenholtz P."/>
        </authorList>
    </citation>
    <scope>NUCLEOTIDE SEQUENCE [LARGE SCALE GENOMIC DNA]</scope>
    <source>
        <strain evidence="1">UBA10227</strain>
    </source>
</reference>
<comment type="caution">
    <text evidence="1">The sequence shown here is derived from an EMBL/GenBank/DDBJ whole genome shotgun (WGS) entry which is preliminary data.</text>
</comment>